<reference evidence="13 14" key="1">
    <citation type="journal article" date="2011" name="J. Biotechnol.">
        <title>The complete genome sequence of the dominant Sinorhizobium meliloti field isolate SM11 extends the S. meliloti pan-genome.</title>
        <authorList>
            <person name="Schneiker-Bekel S."/>
            <person name="Wibberg D."/>
            <person name="Bekel T."/>
            <person name="Blom J."/>
            <person name="Linke B."/>
            <person name="Neuweger H."/>
            <person name="Stiens M."/>
            <person name="Vorholter F.J."/>
            <person name="Weidner S."/>
            <person name="Goesmann A."/>
            <person name="Puhler A."/>
            <person name="Schluter A."/>
        </authorList>
    </citation>
    <scope>NUCLEOTIDE SEQUENCE [LARGE SCALE GENOMIC DNA]</scope>
    <source>
        <strain evidence="13 14">SM11</strain>
    </source>
</reference>
<dbReference type="InterPro" id="IPR036942">
    <property type="entry name" value="Beta-barrel_TonB_sf"/>
</dbReference>
<evidence type="ECO:0000256" key="4">
    <source>
        <dbReference type="ARBA" id="ARBA00022692"/>
    </source>
</evidence>
<evidence type="ECO:0000313" key="13">
    <source>
        <dbReference type="EMBL" id="AEH78075.1"/>
    </source>
</evidence>
<keyword evidence="4 8" id="KW-0812">Transmembrane</keyword>
<dbReference type="GO" id="GO:0009279">
    <property type="term" value="C:cell outer membrane"/>
    <property type="evidence" value="ECO:0007669"/>
    <property type="project" value="UniProtKB-SubCell"/>
</dbReference>
<dbReference type="AlphaFoldDB" id="F7X199"/>
<sequence length="932" mass="101873">MILWRSSASRLAIVVGAGFWSMPILVQAQEAPKENRTLLAPIVVTADKSDAFAIGGSVQRLDLTDMERFSYSDPNRVLRQIPGVYLQEEEGFGLRPNIGIRGSGTDRNARITVMEDGILIAPAPYAAPAAYYFPKMARMSGVEVAKGPAAIKYGPMTVGGAINLFSTPIPDSDIGTLTGKADILGGSYGGRRVHAWTGGWAPLGDAFEIGGLIEGLYDKSDGFKDIDRGGDTGFDLTDWGGKLGFRTADGTQNFEFKYQNYDETSNETYLGLTLDDFKDTPFRRYNASQKDVIDAAHNIYQFSHSYEITPDINLTTTVYRTDTTRAWYKLNDVRNDSDTGWVSLSNILADPDTYSTQMADIVGADGYTGRAGALRVRNNARAYQATGIQSVLTTNFDTGELSHELELSARYHQDEEDRFQQDDRYQMVNGRMILTSAGAPGSQSNRLNEAKAWAFFARDTIEAGPFTFVPGLRYESINLDQTNWGSADPGRNGPTTAKQSYVDVFIPGLSATWSATDEVLLVAGVHRGFASPAPGSDVDPETSWNYESGVKYDSDGWRAGAIGFINSYSNLLGTCTASTGGNCTIGDQFEGGEVSVKGIELTVGRTFGSIDSNGFEVPVTLAYTYTNARFRRSEPAQVDHARAAVCIRIDHEVRQACVAMTDYEIGRLVDQVPRQFGPQSVEQFARRSVLILRGQEIRIDGIAPDDIRGPVEHRREPPPERAGFRRQFMQQLQLPQDRRPGFLEVDGGELACRHTRQRADDEACFICRDPLADGGRAQAERRQPSDTIALPLEQCCGLAARNLRIGAAVAATIDAVTGFAVTNRRPFPTRGQFRKQNFVTGVAPAHEARHCKCADAIIPVRDRSARPDPAARRPPAGFPSARKRRSGCRRGDTSRPRSGATSEKAAKPGAWRSRSCNPRGKRRGCGTNAGTA</sequence>
<comment type="similarity">
    <text evidence="8 9">Belongs to the TonB-dependent receptor family.</text>
</comment>
<dbReference type="Pfam" id="PF07715">
    <property type="entry name" value="Plug"/>
    <property type="match status" value="1"/>
</dbReference>
<keyword evidence="7 8" id="KW-0998">Cell outer membrane</keyword>
<dbReference type="GO" id="GO:0033214">
    <property type="term" value="P:siderophore-iron import into cell"/>
    <property type="evidence" value="ECO:0007669"/>
    <property type="project" value="TreeGrafter"/>
</dbReference>
<evidence type="ECO:0000256" key="2">
    <source>
        <dbReference type="ARBA" id="ARBA00022448"/>
    </source>
</evidence>
<protein>
    <submittedName>
        <fullName evidence="13">Outer membrane receptor protein</fullName>
    </submittedName>
</protein>
<evidence type="ECO:0000259" key="12">
    <source>
        <dbReference type="Pfam" id="PF07715"/>
    </source>
</evidence>
<dbReference type="Proteomes" id="UP000009045">
    <property type="component" value="Chromosome"/>
</dbReference>
<dbReference type="Pfam" id="PF00593">
    <property type="entry name" value="TonB_dep_Rec_b-barrel"/>
    <property type="match status" value="1"/>
</dbReference>
<feature type="region of interest" description="Disordered" evidence="10">
    <location>
        <begin position="862"/>
        <end position="932"/>
    </location>
</feature>
<dbReference type="SUPFAM" id="SSF56935">
    <property type="entry name" value="Porins"/>
    <property type="match status" value="1"/>
</dbReference>
<keyword evidence="2 8" id="KW-0813">Transport</keyword>
<evidence type="ECO:0000313" key="14">
    <source>
        <dbReference type="Proteomes" id="UP000009045"/>
    </source>
</evidence>
<dbReference type="InterPro" id="IPR039426">
    <property type="entry name" value="TonB-dep_rcpt-like"/>
</dbReference>
<evidence type="ECO:0000256" key="6">
    <source>
        <dbReference type="ARBA" id="ARBA00023136"/>
    </source>
</evidence>
<dbReference type="InterPro" id="IPR000531">
    <property type="entry name" value="Beta-barrel_TonB"/>
</dbReference>
<evidence type="ECO:0000256" key="3">
    <source>
        <dbReference type="ARBA" id="ARBA00022452"/>
    </source>
</evidence>
<dbReference type="PANTHER" id="PTHR30442:SF0">
    <property type="entry name" value="FE(3+) DICITRATE TRANSPORT PROTEIN FECA"/>
    <property type="match status" value="1"/>
</dbReference>
<dbReference type="KEGG" id="smx:SM11_chr0797"/>
<keyword evidence="6 8" id="KW-0472">Membrane</keyword>
<feature type="domain" description="TonB-dependent receptor plug" evidence="12">
    <location>
        <begin position="54"/>
        <end position="161"/>
    </location>
</feature>
<dbReference type="PROSITE" id="PS52016">
    <property type="entry name" value="TONB_DEPENDENT_REC_3"/>
    <property type="match status" value="1"/>
</dbReference>
<dbReference type="InterPro" id="IPR012910">
    <property type="entry name" value="Plug_dom"/>
</dbReference>
<dbReference type="Gene3D" id="2.170.130.10">
    <property type="entry name" value="TonB-dependent receptor, plug domain"/>
    <property type="match status" value="1"/>
</dbReference>
<dbReference type="HOGENOM" id="CLU_336768_0_0_5"/>
<proteinExistence type="inferred from homology"/>
<gene>
    <name evidence="13" type="ordered locus">SM11_chr0797</name>
</gene>
<evidence type="ECO:0000256" key="5">
    <source>
        <dbReference type="ARBA" id="ARBA00023077"/>
    </source>
</evidence>
<evidence type="ECO:0000256" key="7">
    <source>
        <dbReference type="ARBA" id="ARBA00023237"/>
    </source>
</evidence>
<dbReference type="PATRIC" id="fig|707241.3.peg.831"/>
<dbReference type="Gene3D" id="2.40.170.20">
    <property type="entry name" value="TonB-dependent receptor, beta-barrel domain"/>
    <property type="match status" value="1"/>
</dbReference>
<evidence type="ECO:0000256" key="9">
    <source>
        <dbReference type="RuleBase" id="RU003357"/>
    </source>
</evidence>
<evidence type="ECO:0000256" key="1">
    <source>
        <dbReference type="ARBA" id="ARBA00004571"/>
    </source>
</evidence>
<evidence type="ECO:0000256" key="10">
    <source>
        <dbReference type="SAM" id="MobiDB-lite"/>
    </source>
</evidence>
<accession>F7X199</accession>
<feature type="compositionally biased region" description="Basic and acidic residues" evidence="10">
    <location>
        <begin position="862"/>
        <end position="871"/>
    </location>
</feature>
<dbReference type="InterPro" id="IPR037066">
    <property type="entry name" value="Plug_dom_sf"/>
</dbReference>
<feature type="domain" description="TonB-dependent receptor-like beta-barrel" evidence="11">
    <location>
        <begin position="239"/>
        <end position="631"/>
    </location>
</feature>
<keyword evidence="13" id="KW-0675">Receptor</keyword>
<keyword evidence="3 8" id="KW-1134">Transmembrane beta strand</keyword>
<dbReference type="PANTHER" id="PTHR30442">
    <property type="entry name" value="IRON III DICITRATE TRANSPORT PROTEIN FECA"/>
    <property type="match status" value="1"/>
</dbReference>
<evidence type="ECO:0000259" key="11">
    <source>
        <dbReference type="Pfam" id="PF00593"/>
    </source>
</evidence>
<keyword evidence="5 9" id="KW-0798">TonB box</keyword>
<comment type="subcellular location">
    <subcellularLocation>
        <location evidence="1 8">Cell outer membrane</location>
        <topology evidence="1 8">Multi-pass membrane protein</topology>
    </subcellularLocation>
</comment>
<evidence type="ECO:0000256" key="8">
    <source>
        <dbReference type="PROSITE-ProRule" id="PRU01360"/>
    </source>
</evidence>
<dbReference type="EMBL" id="CP001830">
    <property type="protein sequence ID" value="AEH78075.1"/>
    <property type="molecule type" value="Genomic_DNA"/>
</dbReference>
<name>F7X199_SINMM</name>
<organism evidence="13 14">
    <name type="scientific">Sinorhizobium meliloti (strain SM11)</name>
    <dbReference type="NCBI Taxonomy" id="707241"/>
    <lineage>
        <taxon>Bacteria</taxon>
        <taxon>Pseudomonadati</taxon>
        <taxon>Pseudomonadota</taxon>
        <taxon>Alphaproteobacteria</taxon>
        <taxon>Hyphomicrobiales</taxon>
        <taxon>Rhizobiaceae</taxon>
        <taxon>Sinorhizobium/Ensifer group</taxon>
        <taxon>Sinorhizobium</taxon>
    </lineage>
</organism>